<comment type="caution">
    <text evidence="1">The sequence shown here is derived from an EMBL/GenBank/DDBJ whole genome shotgun (WGS) entry which is preliminary data.</text>
</comment>
<gene>
    <name evidence="1" type="ORF">T4B_829</name>
</gene>
<organism evidence="1 2">
    <name type="scientific">Trichinella pseudospiralis</name>
    <name type="common">Parasitic roundworm</name>
    <dbReference type="NCBI Taxonomy" id="6337"/>
    <lineage>
        <taxon>Eukaryota</taxon>
        <taxon>Metazoa</taxon>
        <taxon>Ecdysozoa</taxon>
        <taxon>Nematoda</taxon>
        <taxon>Enoplea</taxon>
        <taxon>Dorylaimia</taxon>
        <taxon>Trichinellida</taxon>
        <taxon>Trichinellidae</taxon>
        <taxon>Trichinella</taxon>
    </lineage>
</organism>
<reference evidence="1 2" key="1">
    <citation type="submission" date="2015-01" db="EMBL/GenBank/DDBJ databases">
        <title>Evolution of Trichinella species and genotypes.</title>
        <authorList>
            <person name="Korhonen P.K."/>
            <person name="Edoardo P."/>
            <person name="Giuseppe L.R."/>
            <person name="Gasser R.B."/>
        </authorList>
    </citation>
    <scope>NUCLEOTIDE SEQUENCE [LARGE SCALE GENOMIC DNA]</scope>
    <source>
        <strain evidence="1">ISS588</strain>
    </source>
</reference>
<protein>
    <submittedName>
        <fullName evidence="1">Uncharacterized protein</fullName>
    </submittedName>
</protein>
<evidence type="ECO:0000313" key="2">
    <source>
        <dbReference type="Proteomes" id="UP000054805"/>
    </source>
</evidence>
<proteinExistence type="predicted"/>
<dbReference type="Proteomes" id="UP000054805">
    <property type="component" value="Unassembled WGS sequence"/>
</dbReference>
<sequence length="45" mass="4951">MSVILKMPTIGNAASDCEVQGKCSRFDLLWILCVIIALDSCFSEE</sequence>
<accession>A0A0V1GPZ4</accession>
<name>A0A0V1GPZ4_TRIPS</name>
<dbReference type="EMBL" id="JYDS01000852">
    <property type="protein sequence ID" value="KRZ00374.1"/>
    <property type="molecule type" value="Genomic_DNA"/>
</dbReference>
<keyword evidence="2" id="KW-1185">Reference proteome</keyword>
<dbReference type="AlphaFoldDB" id="A0A0V1GPZ4"/>
<evidence type="ECO:0000313" key="1">
    <source>
        <dbReference type="EMBL" id="KRZ00374.1"/>
    </source>
</evidence>